<dbReference type="Proteomes" id="UP000247409">
    <property type="component" value="Unassembled WGS sequence"/>
</dbReference>
<evidence type="ECO:0000313" key="2">
    <source>
        <dbReference type="EMBL" id="PXF47419.1"/>
    </source>
</evidence>
<comment type="caution">
    <text evidence="2">The sequence shown here is derived from an EMBL/GenBank/DDBJ whole genome shotgun (WGS) entry which is preliminary data.</text>
</comment>
<feature type="compositionally biased region" description="Low complexity" evidence="1">
    <location>
        <begin position="18"/>
        <end position="45"/>
    </location>
</feature>
<reference evidence="2 3" key="1">
    <citation type="journal article" date="2018" name="Mol. Biol. Evol.">
        <title>Analysis of the draft genome of the red seaweed Gracilariopsis chorda provides insights into genome size evolution in Rhodophyta.</title>
        <authorList>
            <person name="Lee J."/>
            <person name="Yang E.C."/>
            <person name="Graf L."/>
            <person name="Yang J.H."/>
            <person name="Qiu H."/>
            <person name="Zel Zion U."/>
            <person name="Chan C.X."/>
            <person name="Stephens T.G."/>
            <person name="Weber A.P.M."/>
            <person name="Boo G.H."/>
            <person name="Boo S.M."/>
            <person name="Kim K.M."/>
            <person name="Shin Y."/>
            <person name="Jung M."/>
            <person name="Lee S.J."/>
            <person name="Yim H.S."/>
            <person name="Lee J.H."/>
            <person name="Bhattacharya D."/>
            <person name="Yoon H.S."/>
        </authorList>
    </citation>
    <scope>NUCLEOTIDE SEQUENCE [LARGE SCALE GENOMIC DNA]</scope>
    <source>
        <strain evidence="2 3">SKKU-2015</strain>
        <tissue evidence="2">Whole body</tissue>
    </source>
</reference>
<feature type="region of interest" description="Disordered" evidence="1">
    <location>
        <begin position="18"/>
        <end position="68"/>
    </location>
</feature>
<keyword evidence="3" id="KW-1185">Reference proteome</keyword>
<feature type="compositionally biased region" description="Pro residues" evidence="1">
    <location>
        <begin position="46"/>
        <end position="56"/>
    </location>
</feature>
<proteinExistence type="predicted"/>
<sequence>MELLHLLSPCHSAAAAYPPSPPHLAVELASAPAPAPAPVEHSSPQPLTPPPTPPSPISVQSPPSSYDDRDVRLETAVHLVTNQKYSVRKAAHALSLPKSTVHRYLQATRGIVKRKRSSSPPAKCAIAFLVAGMK</sequence>
<name>A0A2V3IZ96_9FLOR</name>
<dbReference type="EMBL" id="NBIV01000024">
    <property type="protein sequence ID" value="PXF47419.1"/>
    <property type="molecule type" value="Genomic_DNA"/>
</dbReference>
<organism evidence="2 3">
    <name type="scientific">Gracilariopsis chorda</name>
    <dbReference type="NCBI Taxonomy" id="448386"/>
    <lineage>
        <taxon>Eukaryota</taxon>
        <taxon>Rhodophyta</taxon>
        <taxon>Florideophyceae</taxon>
        <taxon>Rhodymeniophycidae</taxon>
        <taxon>Gracilariales</taxon>
        <taxon>Gracilariaceae</taxon>
        <taxon>Gracilariopsis</taxon>
    </lineage>
</organism>
<dbReference type="AlphaFoldDB" id="A0A2V3IZ96"/>
<evidence type="ECO:0000313" key="3">
    <source>
        <dbReference type="Proteomes" id="UP000247409"/>
    </source>
</evidence>
<dbReference type="SUPFAM" id="SSF46689">
    <property type="entry name" value="Homeodomain-like"/>
    <property type="match status" value="1"/>
</dbReference>
<evidence type="ECO:0000256" key="1">
    <source>
        <dbReference type="SAM" id="MobiDB-lite"/>
    </source>
</evidence>
<dbReference type="InterPro" id="IPR009057">
    <property type="entry name" value="Homeodomain-like_sf"/>
</dbReference>
<accession>A0A2V3IZ96</accession>
<protein>
    <submittedName>
        <fullName evidence="2">Uncharacterized protein</fullName>
    </submittedName>
</protein>
<gene>
    <name evidence="2" type="ORF">BWQ96_02750</name>
</gene>